<dbReference type="RefSeq" id="WP_266070876.1">
    <property type="nucleotide sequence ID" value="NZ_JAPJDA010000029.1"/>
</dbReference>
<sequence length="58" mass="7116">MNFQQEHIPKDQPASEREGYGFSLENFLEDQWMYLVGILIILGIFFYARYAWRKRNER</sequence>
<keyword evidence="1" id="KW-0472">Membrane</keyword>
<protein>
    <submittedName>
        <fullName evidence="2">Uncharacterized protein</fullName>
    </submittedName>
</protein>
<keyword evidence="3" id="KW-1185">Reference proteome</keyword>
<evidence type="ECO:0000313" key="2">
    <source>
        <dbReference type="EMBL" id="MCX2839510.1"/>
    </source>
</evidence>
<dbReference type="EMBL" id="JAPJDA010000029">
    <property type="protein sequence ID" value="MCX2839510.1"/>
    <property type="molecule type" value="Genomic_DNA"/>
</dbReference>
<dbReference type="AlphaFoldDB" id="A0A9X3I1W9"/>
<keyword evidence="1" id="KW-1133">Transmembrane helix</keyword>
<reference evidence="2" key="1">
    <citation type="submission" date="2022-11" db="EMBL/GenBank/DDBJ databases">
        <title>Salinimicrobium profundisediminis sp. nov., isolated from deep-sea sediment of the Mariana Trench.</title>
        <authorList>
            <person name="Fu H."/>
        </authorList>
    </citation>
    <scope>NUCLEOTIDE SEQUENCE</scope>
    <source>
        <strain evidence="2">MT39</strain>
    </source>
</reference>
<evidence type="ECO:0000313" key="3">
    <source>
        <dbReference type="Proteomes" id="UP001148482"/>
    </source>
</evidence>
<feature type="transmembrane region" description="Helical" evidence="1">
    <location>
        <begin position="32"/>
        <end position="52"/>
    </location>
</feature>
<keyword evidence="1" id="KW-0812">Transmembrane</keyword>
<organism evidence="2 3">
    <name type="scientific">Salinimicrobium profundisediminis</name>
    <dbReference type="NCBI Taxonomy" id="2994553"/>
    <lineage>
        <taxon>Bacteria</taxon>
        <taxon>Pseudomonadati</taxon>
        <taxon>Bacteroidota</taxon>
        <taxon>Flavobacteriia</taxon>
        <taxon>Flavobacteriales</taxon>
        <taxon>Flavobacteriaceae</taxon>
        <taxon>Salinimicrobium</taxon>
    </lineage>
</organism>
<proteinExistence type="predicted"/>
<comment type="caution">
    <text evidence="2">The sequence shown here is derived from an EMBL/GenBank/DDBJ whole genome shotgun (WGS) entry which is preliminary data.</text>
</comment>
<accession>A0A9X3I1W9</accession>
<name>A0A9X3I1W9_9FLAO</name>
<dbReference type="Proteomes" id="UP001148482">
    <property type="component" value="Unassembled WGS sequence"/>
</dbReference>
<evidence type="ECO:0000256" key="1">
    <source>
        <dbReference type="SAM" id="Phobius"/>
    </source>
</evidence>
<gene>
    <name evidence="2" type="ORF">OQ279_15285</name>
</gene>